<reference evidence="1 2" key="1">
    <citation type="submission" date="2016-12" db="EMBL/GenBank/DDBJ databases">
        <title>The genomes of Aspergillus section Nigri reveals drivers in fungal speciation.</title>
        <authorList>
            <consortium name="DOE Joint Genome Institute"/>
            <person name="Vesth T.C."/>
            <person name="Nybo J."/>
            <person name="Theobald S."/>
            <person name="Brandl J."/>
            <person name="Frisvad J.C."/>
            <person name="Nielsen K.F."/>
            <person name="Lyhne E.K."/>
            <person name="Kogle M.E."/>
            <person name="Kuo A."/>
            <person name="Riley R."/>
            <person name="Clum A."/>
            <person name="Nolan M."/>
            <person name="Lipzen A."/>
            <person name="Salamov A."/>
            <person name="Henrissat B."/>
            <person name="Wiebenga A."/>
            <person name="De Vries R.P."/>
            <person name="Grigoriev I.V."/>
            <person name="Mortensen U.H."/>
            <person name="Andersen M.R."/>
            <person name="Baker S.E."/>
        </authorList>
    </citation>
    <scope>NUCLEOTIDE SEQUENCE [LARGE SCALE GENOMIC DNA]</scope>
    <source>
        <strain evidence="1 2">IBT 23096</strain>
    </source>
</reference>
<evidence type="ECO:0000313" key="1">
    <source>
        <dbReference type="EMBL" id="PLB55141.1"/>
    </source>
</evidence>
<dbReference type="GeneID" id="36551069"/>
<protein>
    <submittedName>
        <fullName evidence="1">Uncharacterized protein</fullName>
    </submittedName>
</protein>
<evidence type="ECO:0000313" key="2">
    <source>
        <dbReference type="Proteomes" id="UP000234275"/>
    </source>
</evidence>
<dbReference type="AlphaFoldDB" id="A0A2I2GQJ8"/>
<dbReference type="EMBL" id="MSFO01000001">
    <property type="protein sequence ID" value="PLB55141.1"/>
    <property type="molecule type" value="Genomic_DNA"/>
</dbReference>
<dbReference type="Proteomes" id="UP000234275">
    <property type="component" value="Unassembled WGS sequence"/>
</dbReference>
<accession>A0A2I2GQJ8</accession>
<organism evidence="1 2">
    <name type="scientific">Aspergillus steynii IBT 23096</name>
    <dbReference type="NCBI Taxonomy" id="1392250"/>
    <lineage>
        <taxon>Eukaryota</taxon>
        <taxon>Fungi</taxon>
        <taxon>Dikarya</taxon>
        <taxon>Ascomycota</taxon>
        <taxon>Pezizomycotina</taxon>
        <taxon>Eurotiomycetes</taxon>
        <taxon>Eurotiomycetidae</taxon>
        <taxon>Eurotiales</taxon>
        <taxon>Aspergillaceae</taxon>
        <taxon>Aspergillus</taxon>
        <taxon>Aspergillus subgen. Circumdati</taxon>
    </lineage>
</organism>
<dbReference type="VEuPathDB" id="FungiDB:P170DRAFT_33190"/>
<sequence>MTPALRLVTVSIPSLSCISAGSRPLSVPLIRTDTSGRPLIPYFSLVSPLSFPPLHLPLPAFLSRFPPLYPPSYIILILPYPSRTVNILLLFWVLHIHRITSVQPLRIRESTRLDRSCAVGHHFPAWLISTLRLGPNIVFALSSLHLSLHPTSIINPLFLRGDPTPPASPPSTLVIRLPLRVFLFILID</sequence>
<comment type="caution">
    <text evidence="1">The sequence shown here is derived from an EMBL/GenBank/DDBJ whole genome shotgun (WGS) entry which is preliminary data.</text>
</comment>
<keyword evidence="2" id="KW-1185">Reference proteome</keyword>
<name>A0A2I2GQJ8_9EURO</name>
<proteinExistence type="predicted"/>
<gene>
    <name evidence="1" type="ORF">P170DRAFT_33190</name>
</gene>
<dbReference type="RefSeq" id="XP_024710443.1">
    <property type="nucleotide sequence ID" value="XM_024843369.1"/>
</dbReference>